<dbReference type="SUPFAM" id="SSF53335">
    <property type="entry name" value="S-adenosyl-L-methionine-dependent methyltransferases"/>
    <property type="match status" value="1"/>
</dbReference>
<evidence type="ECO:0000259" key="2">
    <source>
        <dbReference type="Pfam" id="PF13679"/>
    </source>
</evidence>
<protein>
    <recommendedName>
        <fullName evidence="2">Methyltransferase domain-containing protein</fullName>
    </recommendedName>
</protein>
<gene>
    <name evidence="3" type="ORF">GCM10025872_28450</name>
</gene>
<name>A0ABM8HDW6_9MICO</name>
<accession>A0ABM8HDW6</accession>
<feature type="compositionally biased region" description="Basic residues" evidence="1">
    <location>
        <begin position="614"/>
        <end position="638"/>
    </location>
</feature>
<dbReference type="Pfam" id="PF13679">
    <property type="entry name" value="Methyltransf_32"/>
    <property type="match status" value="1"/>
</dbReference>
<dbReference type="InterPro" id="IPR025714">
    <property type="entry name" value="Methyltranfer_dom"/>
</dbReference>
<dbReference type="PANTHER" id="PTHR13369:SF3">
    <property type="entry name" value="METHYLTRANSFERASE DOMAIN-CONTAINING PROTEIN"/>
    <property type="match status" value="1"/>
</dbReference>
<feature type="compositionally biased region" description="Polar residues" evidence="1">
    <location>
        <begin position="679"/>
        <end position="689"/>
    </location>
</feature>
<evidence type="ECO:0000313" key="3">
    <source>
        <dbReference type="EMBL" id="BDZ59188.1"/>
    </source>
</evidence>
<dbReference type="Gene3D" id="3.40.50.150">
    <property type="entry name" value="Vaccinia Virus protein VP39"/>
    <property type="match status" value="1"/>
</dbReference>
<feature type="domain" description="Methyltransferase" evidence="2">
    <location>
        <begin position="176"/>
        <end position="317"/>
    </location>
</feature>
<dbReference type="InterPro" id="IPR029063">
    <property type="entry name" value="SAM-dependent_MTases_sf"/>
</dbReference>
<feature type="region of interest" description="Disordered" evidence="1">
    <location>
        <begin position="496"/>
        <end position="543"/>
    </location>
</feature>
<feature type="compositionally biased region" description="Gly residues" evidence="1">
    <location>
        <begin position="588"/>
        <end position="598"/>
    </location>
</feature>
<sequence length="689" mass="74757">MYAGVAREPRFAPGYRRQVPSPAVPEYADLAPLLLDPERLVRAVAGGALRGSEPPAYHRVELRYVDLKAGRRLQVQRFDATQAHTSNHDAEAATGEVEGLLSQAYGHWHVETTGGDHAVRVNKKGRAVVQRSRAATATVDRSHDRAKRRWLAEDDPVFAALGIATADGTIKPSRRDKFTQVQDFLATLEPVLDAAVAAAGDGPLRVVDLGCGNAYLTFAAYRYLHEVRGLDVHVTGVDSKAQSREHNSLVAENLGAATDLTFVQGMIGETELDQEPHLVMALHACDTATDDALAQAVRWAAPVVVAAPCCHHDLQRQLDAQTVPGPYALLTRHGILRERMADVLTDGLRAALLRQQGYRTEVIEFVDSKHTPRNAIIRAVRTGSTATADDRQAYADLCRQWGVTPRLESALGPLSSPDECRELRGHPRLRQQRHAVLAPRDDEHARARKRRGIGPHLRLGHVGVLRRHHRQHRLAHLRQIARERRRVAPVPHLRAAQHAHGVDVRGRGRLDQSQAPAAGPADHDDTIGALRPGPGHDAAQLSLPVGERTVRRRVVVRHDGGAVLDQGLGVVGPVAGGPVGRVDEDHGGGAPAGHGGVGAVRARERPAAGQAAQGRRRGRRGSRRACRRGRRGGRRLGGRPRGGAVVTRPAGREAARHDRRQGDPTEEPCCCEGVHPSAWPSSAHMTRVT</sequence>
<dbReference type="PANTHER" id="PTHR13369">
    <property type="match status" value="1"/>
</dbReference>
<proteinExistence type="predicted"/>
<feature type="compositionally biased region" description="Basic and acidic residues" evidence="1">
    <location>
        <begin position="500"/>
        <end position="510"/>
    </location>
</feature>
<feature type="region of interest" description="Disordered" evidence="1">
    <location>
        <begin position="577"/>
        <end position="689"/>
    </location>
</feature>
<organism evidence="3">
    <name type="scientific">Barrientosiimonas endolithica</name>
    <dbReference type="NCBI Taxonomy" id="1535208"/>
    <lineage>
        <taxon>Bacteria</taxon>
        <taxon>Bacillati</taxon>
        <taxon>Actinomycetota</taxon>
        <taxon>Actinomycetes</taxon>
        <taxon>Micrococcales</taxon>
        <taxon>Dermacoccaceae</taxon>
        <taxon>Barrientosiimonas</taxon>
    </lineage>
</organism>
<evidence type="ECO:0000256" key="1">
    <source>
        <dbReference type="SAM" id="MobiDB-lite"/>
    </source>
</evidence>
<reference evidence="3" key="2">
    <citation type="submission" date="2023-02" db="EMBL/GenBank/DDBJ databases">
        <authorList>
            <person name="Sun Q."/>
            <person name="Mori K."/>
        </authorList>
    </citation>
    <scope>NUCLEOTIDE SEQUENCE</scope>
    <source>
        <strain evidence="3">NBRC 110608</strain>
    </source>
</reference>
<dbReference type="EMBL" id="AP027735">
    <property type="protein sequence ID" value="BDZ59188.1"/>
    <property type="molecule type" value="Genomic_DNA"/>
</dbReference>
<reference evidence="3" key="1">
    <citation type="journal article" date="2014" name="Int. J. Syst. Evol. Microbiol.">
        <title>Complete genome of a new Firmicutes species belonging to the dominant human colonic microbiota ('Ruminococcus bicirculans') reveals two chromosomes and a selective capacity to utilize plant glucans.</title>
        <authorList>
            <consortium name="NISC Comparative Sequencing Program"/>
            <person name="Wegmann U."/>
            <person name="Louis P."/>
            <person name="Goesmann A."/>
            <person name="Henrissat B."/>
            <person name="Duncan S.H."/>
            <person name="Flint H.J."/>
        </authorList>
    </citation>
    <scope>NUCLEOTIDE SEQUENCE</scope>
    <source>
        <strain evidence="3">NBRC 110608</strain>
    </source>
</reference>
<feature type="compositionally biased region" description="Basic and acidic residues" evidence="1">
    <location>
        <begin position="650"/>
        <end position="663"/>
    </location>
</feature>